<dbReference type="PANTHER" id="PTHR24251">
    <property type="entry name" value="OVOCHYMASE-RELATED"/>
    <property type="match status" value="1"/>
</dbReference>
<name>A0AAD9UTT6_ACRCE</name>
<keyword evidence="1" id="KW-0677">Repeat</keyword>
<gene>
    <name evidence="6" type="ORF">P5673_029800</name>
</gene>
<dbReference type="InterPro" id="IPR001791">
    <property type="entry name" value="Laminin_G"/>
</dbReference>
<proteinExistence type="predicted"/>
<feature type="domain" description="Laminin G" evidence="5">
    <location>
        <begin position="1"/>
        <end position="174"/>
    </location>
</feature>
<dbReference type="CDD" id="cd00110">
    <property type="entry name" value="LamG"/>
    <property type="match status" value="1"/>
</dbReference>
<dbReference type="Proteomes" id="UP001249851">
    <property type="component" value="Unassembled WGS sequence"/>
</dbReference>
<protein>
    <submittedName>
        <fullName evidence="6">Cubilin</fullName>
    </submittedName>
</protein>
<keyword evidence="7" id="KW-1185">Reference proteome</keyword>
<feature type="domain" description="CUB" evidence="4">
    <location>
        <begin position="424"/>
        <end position="541"/>
    </location>
</feature>
<dbReference type="EMBL" id="JARQWQ010000122">
    <property type="protein sequence ID" value="KAK2549678.1"/>
    <property type="molecule type" value="Genomic_DNA"/>
</dbReference>
<dbReference type="Gene3D" id="2.60.120.200">
    <property type="match status" value="1"/>
</dbReference>
<dbReference type="SUPFAM" id="SSF49899">
    <property type="entry name" value="Concanavalin A-like lectins/glucanases"/>
    <property type="match status" value="1"/>
</dbReference>
<evidence type="ECO:0000259" key="4">
    <source>
        <dbReference type="PROSITE" id="PS01180"/>
    </source>
</evidence>
<reference evidence="6" key="2">
    <citation type="journal article" date="2023" name="Science">
        <title>Genomic signatures of disease resistance in endangered staghorn corals.</title>
        <authorList>
            <person name="Vollmer S.V."/>
            <person name="Selwyn J.D."/>
            <person name="Despard B.A."/>
            <person name="Roesel C.L."/>
        </authorList>
    </citation>
    <scope>NUCLEOTIDE SEQUENCE</scope>
    <source>
        <strain evidence="6">K2</strain>
    </source>
</reference>
<dbReference type="Gene3D" id="2.60.120.290">
    <property type="entry name" value="Spermadhesin, CUB domain"/>
    <property type="match status" value="3"/>
</dbReference>
<evidence type="ECO:0000313" key="7">
    <source>
        <dbReference type="Proteomes" id="UP001249851"/>
    </source>
</evidence>
<evidence type="ECO:0000259" key="5">
    <source>
        <dbReference type="PROSITE" id="PS50025"/>
    </source>
</evidence>
<feature type="domain" description="CUB" evidence="4">
    <location>
        <begin position="179"/>
        <end position="294"/>
    </location>
</feature>
<evidence type="ECO:0000256" key="1">
    <source>
        <dbReference type="ARBA" id="ARBA00022737"/>
    </source>
</evidence>
<dbReference type="PROSITE" id="PS50025">
    <property type="entry name" value="LAM_G_DOMAIN"/>
    <property type="match status" value="1"/>
</dbReference>
<dbReference type="SUPFAM" id="SSF49854">
    <property type="entry name" value="Spermadhesin, CUB domain"/>
    <property type="match status" value="3"/>
</dbReference>
<accession>A0AAD9UTT6</accession>
<reference evidence="6" key="1">
    <citation type="journal article" date="2023" name="G3 (Bethesda)">
        <title>Whole genome assembly and annotation of the endangered Caribbean coral Acropora cervicornis.</title>
        <authorList>
            <person name="Selwyn J.D."/>
            <person name="Vollmer S.V."/>
        </authorList>
    </citation>
    <scope>NUCLEOTIDE SEQUENCE</scope>
    <source>
        <strain evidence="6">K2</strain>
    </source>
</reference>
<dbReference type="Pfam" id="PF02210">
    <property type="entry name" value="Laminin_G_2"/>
    <property type="match status" value="1"/>
</dbReference>
<evidence type="ECO:0000256" key="2">
    <source>
        <dbReference type="ARBA" id="ARBA00023157"/>
    </source>
</evidence>
<feature type="domain" description="CUB" evidence="4">
    <location>
        <begin position="301"/>
        <end position="417"/>
    </location>
</feature>
<evidence type="ECO:0000313" key="6">
    <source>
        <dbReference type="EMBL" id="KAK2549678.1"/>
    </source>
</evidence>
<dbReference type="InterPro" id="IPR013320">
    <property type="entry name" value="ConA-like_dom_sf"/>
</dbReference>
<comment type="caution">
    <text evidence="3">Lacks conserved residue(s) required for the propagation of feature annotation.</text>
</comment>
<dbReference type="Pfam" id="PF00431">
    <property type="entry name" value="CUB"/>
    <property type="match status" value="3"/>
</dbReference>
<dbReference type="CDD" id="cd00041">
    <property type="entry name" value="CUB"/>
    <property type="match status" value="3"/>
</dbReference>
<dbReference type="InterPro" id="IPR035914">
    <property type="entry name" value="Sperma_CUB_dom_sf"/>
</dbReference>
<comment type="caution">
    <text evidence="6">The sequence shown here is derived from an EMBL/GenBank/DDBJ whole genome shotgun (WGS) entry which is preliminary data.</text>
</comment>
<dbReference type="PROSITE" id="PS01180">
    <property type="entry name" value="CUB"/>
    <property type="match status" value="3"/>
</dbReference>
<dbReference type="SMART" id="SM00042">
    <property type="entry name" value="CUB"/>
    <property type="match status" value="3"/>
</dbReference>
<dbReference type="InterPro" id="IPR000859">
    <property type="entry name" value="CUB_dom"/>
</dbReference>
<organism evidence="6 7">
    <name type="scientific">Acropora cervicornis</name>
    <name type="common">Staghorn coral</name>
    <dbReference type="NCBI Taxonomy" id="6130"/>
    <lineage>
        <taxon>Eukaryota</taxon>
        <taxon>Metazoa</taxon>
        <taxon>Cnidaria</taxon>
        <taxon>Anthozoa</taxon>
        <taxon>Hexacorallia</taxon>
        <taxon>Scleractinia</taxon>
        <taxon>Astrocoeniina</taxon>
        <taxon>Acroporidae</taxon>
        <taxon>Acropora</taxon>
    </lineage>
</organism>
<dbReference type="AlphaFoldDB" id="A0AAD9UTT6"/>
<keyword evidence="2" id="KW-1015">Disulfide bond</keyword>
<dbReference type="PANTHER" id="PTHR24251:SF37">
    <property type="entry name" value="CUB DOMAIN-CONTAINING PROTEIN"/>
    <property type="match status" value="1"/>
</dbReference>
<dbReference type="FunFam" id="2.60.120.290:FF:000013">
    <property type="entry name" value="Membrane frizzled-related protein"/>
    <property type="match status" value="1"/>
</dbReference>
<evidence type="ECO:0000256" key="3">
    <source>
        <dbReference type="PROSITE-ProRule" id="PRU00122"/>
    </source>
</evidence>
<sequence length="567" mass="64070">MEYHFNTTAAFPGVHFRLQFSSTNCETNLLSVTSRDTDHFYRIFLQNNTITLSTKIEDGQFDISVSLSGNKTFCDGLKHSVEFNRYGQNFLSEADGKEHNGHKEPRIRNVIFSKPDTIFIGGMLENKFDGCIYSAMIHFYWNSGLQKNVSVNLLGKYGKGDSRIRFADVFLGGCPRRECTRRKNNIYLKSGHGVIASPRGPEASYLNQCRWFLSAPHNKRVRLSLLFYKVNVSVLCIKSAVVVFDGSTPYSDVIERFCYAKPKIVVYTRGNHMLIQMSLPKNGFLDFIAEYDIVGLDEGPCPIERGLNDSYGSIASPNFPNNYGTGHDCSWVIKVPRGYHVLLSFKHAEFHIHSCTLTCDCDFLEVREGGSKGKLLAKFCGSTVPSPIYGSDYLLWLRFVSDESSSNKGFRASYEAIEDLKDECPRDKILTNHRGFISSPRYALDYPGNMECIWRINMPNNYRVTIAFLGPLNFGPNCSDFLEIREGLDKKSPLLSLQCVTAVEPADIVSSGAKLYIRFKSDNFSYMENMESGFQVTYYASRIKSDAIIYETSFVVLTLAAWCISVL</sequence>